<organism evidence="1 2">
    <name type="scientific">Vibrio ostreicida</name>
    <dbReference type="NCBI Taxonomy" id="526588"/>
    <lineage>
        <taxon>Bacteria</taxon>
        <taxon>Pseudomonadati</taxon>
        <taxon>Pseudomonadota</taxon>
        <taxon>Gammaproteobacteria</taxon>
        <taxon>Vibrionales</taxon>
        <taxon>Vibrionaceae</taxon>
        <taxon>Vibrio</taxon>
    </lineage>
</organism>
<name>A0ABT8BZV8_9VIBR</name>
<keyword evidence="2" id="KW-1185">Reference proteome</keyword>
<comment type="caution">
    <text evidence="1">The sequence shown here is derived from an EMBL/GenBank/DDBJ whole genome shotgun (WGS) entry which is preliminary data.</text>
</comment>
<dbReference type="Proteomes" id="UP001238540">
    <property type="component" value="Unassembled WGS sequence"/>
</dbReference>
<sequence length="91" mass="9052">MVLGFAGVCVFDAIEADECGPIGGGGGGGGAIFGPAKLTAGRGARLGPAELTGGVFTAGLNLLDTFFTANVLRLVWLVGAVSRFEKTSVAH</sequence>
<dbReference type="EMBL" id="JAUFQC010000028">
    <property type="protein sequence ID" value="MDN3612631.1"/>
    <property type="molecule type" value="Genomic_DNA"/>
</dbReference>
<reference evidence="2" key="1">
    <citation type="journal article" date="2019" name="Int. J. Syst. Evol. Microbiol.">
        <title>The Global Catalogue of Microorganisms (GCM) 10K type strain sequencing project: providing services to taxonomists for standard genome sequencing and annotation.</title>
        <authorList>
            <consortium name="The Broad Institute Genomics Platform"/>
            <consortium name="The Broad Institute Genome Sequencing Center for Infectious Disease"/>
            <person name="Wu L."/>
            <person name="Ma J."/>
        </authorList>
    </citation>
    <scope>NUCLEOTIDE SEQUENCE [LARGE SCALE GENOMIC DNA]</scope>
    <source>
        <strain evidence="2">CECT 7398</strain>
    </source>
</reference>
<accession>A0ABT8BZV8</accession>
<protein>
    <submittedName>
        <fullName evidence="1">Uncharacterized protein</fullName>
    </submittedName>
</protein>
<dbReference type="RefSeq" id="WP_290313428.1">
    <property type="nucleotide sequence ID" value="NZ_JAUFQC010000028.1"/>
</dbReference>
<evidence type="ECO:0000313" key="1">
    <source>
        <dbReference type="EMBL" id="MDN3612631.1"/>
    </source>
</evidence>
<proteinExistence type="predicted"/>
<gene>
    <name evidence="1" type="ORF">QWZ16_23850</name>
</gene>
<evidence type="ECO:0000313" key="2">
    <source>
        <dbReference type="Proteomes" id="UP001238540"/>
    </source>
</evidence>